<sequence>MERITEVCGIDHRLLIGELDRSLDPGAVDPQPPGVDIDLRGRVVVAHVEPVDQIQEPRMLRLPGSIVRTEGRPWKTVEDVELATLSWVHWHNHERLHGYLDDVPPAEFEETFYARARTDQPLVEIQ</sequence>
<dbReference type="eggNOG" id="COG2801">
    <property type="taxonomic scope" value="Bacteria"/>
</dbReference>
<dbReference type="STRING" id="1385521.N803_06410"/>
<evidence type="ECO:0000313" key="2">
    <source>
        <dbReference type="Proteomes" id="UP000030011"/>
    </source>
</evidence>
<evidence type="ECO:0000313" key="1">
    <source>
        <dbReference type="EMBL" id="KGN35540.1"/>
    </source>
</evidence>
<reference evidence="1 2" key="1">
    <citation type="submission" date="2013-08" db="EMBL/GenBank/DDBJ databases">
        <title>The genome sequence of Knoellia subterranea.</title>
        <authorList>
            <person name="Zhu W."/>
            <person name="Wang G."/>
        </authorList>
    </citation>
    <scope>NUCLEOTIDE SEQUENCE [LARGE SCALE GENOMIC DNA]</scope>
    <source>
        <strain evidence="1 2">KCTC 19937</strain>
    </source>
</reference>
<dbReference type="AlphaFoldDB" id="A0A0A0JDW6"/>
<dbReference type="Proteomes" id="UP000030011">
    <property type="component" value="Unassembled WGS sequence"/>
</dbReference>
<name>A0A0A0JDW6_9MICO</name>
<keyword evidence="2" id="KW-1185">Reference proteome</keyword>
<dbReference type="EMBL" id="AVPK01000018">
    <property type="protein sequence ID" value="KGN35540.1"/>
    <property type="molecule type" value="Genomic_DNA"/>
</dbReference>
<evidence type="ECO:0008006" key="3">
    <source>
        <dbReference type="Google" id="ProtNLM"/>
    </source>
</evidence>
<proteinExistence type="predicted"/>
<protein>
    <recommendedName>
        <fullName evidence="3">Transposase</fullName>
    </recommendedName>
</protein>
<comment type="caution">
    <text evidence="1">The sequence shown here is derived from an EMBL/GenBank/DDBJ whole genome shotgun (WGS) entry which is preliminary data.</text>
</comment>
<organism evidence="1 2">
    <name type="scientific">Knoellia subterranea KCTC 19937</name>
    <dbReference type="NCBI Taxonomy" id="1385521"/>
    <lineage>
        <taxon>Bacteria</taxon>
        <taxon>Bacillati</taxon>
        <taxon>Actinomycetota</taxon>
        <taxon>Actinomycetes</taxon>
        <taxon>Micrococcales</taxon>
        <taxon>Intrasporangiaceae</taxon>
        <taxon>Knoellia</taxon>
    </lineage>
</organism>
<accession>A0A0A0JDW6</accession>
<gene>
    <name evidence="1" type="ORF">N803_06410</name>
</gene>